<dbReference type="EMBL" id="JACATZ010000001">
    <property type="protein sequence ID" value="NWJ46125.1"/>
    <property type="molecule type" value="Genomic_DNA"/>
</dbReference>
<sequence>MRKYLKFLPLLLVPILALELFLLLTGSNEPPQPPLQSLIKNIERVNSAIPRARLNPQRGIHAPVGFHWTDTDRSSFQSFRDINGLNRPPGMILALSADLEAAGNSAGVSMEQDLLAFQKQGSEIYLRIYPQRFPGGLTEPFGGERNTISGEPKDAVEDMINVLKGQQARLGRHLTRLIPGNEPNLEWSNGTYYQNVLSWQSNDDPTKYDAINRFYLQLYDVWEQRLSQPDAAPFRDVQLYFPPLGQDGHPDYFGGFYFYDNGKPTGNKYDRLRPAIERFPGFSWHNYWRPGHAWEDRAIVHFPDWLKQAIVSSTLFSVITESGWTPGVMNPVLTEEQQQLYQLWRGPIWSWLGPIPVASPTQDDTIEGVRFEQEVRYFIEQCSGAAYDTPGAAHAIAVWLAASNGYFQEAVGIERNGQMRRWFADYTAWGK</sequence>
<evidence type="ECO:0000313" key="3">
    <source>
        <dbReference type="Proteomes" id="UP000521676"/>
    </source>
</evidence>
<proteinExistence type="predicted"/>
<organism evidence="1 3">
    <name type="scientific">Candidatus Chlorohelix allophototropha</name>
    <dbReference type="NCBI Taxonomy" id="3003348"/>
    <lineage>
        <taxon>Bacteria</taxon>
        <taxon>Bacillati</taxon>
        <taxon>Chloroflexota</taxon>
        <taxon>Chloroflexia</taxon>
        <taxon>Candidatus Chloroheliales</taxon>
        <taxon>Candidatus Chloroheliaceae</taxon>
        <taxon>Candidatus Chlorohelix</taxon>
    </lineage>
</organism>
<reference evidence="2" key="2">
    <citation type="journal article" date="2024" name="Nature">
        <title>Anoxygenic phototroph of the Chloroflexota uses a type I reaction centre.</title>
        <authorList>
            <person name="Tsuji J.M."/>
            <person name="Shaw N.A."/>
            <person name="Nagashima S."/>
            <person name="Venkiteswaran J.J."/>
            <person name="Schiff S.L."/>
            <person name="Watanabe T."/>
            <person name="Fukui M."/>
            <person name="Hanada S."/>
            <person name="Tank M."/>
            <person name="Neufeld J.D."/>
        </authorList>
    </citation>
    <scope>NUCLEOTIDE SEQUENCE</scope>
    <source>
        <strain evidence="2">L227-S17</strain>
    </source>
</reference>
<evidence type="ECO:0000313" key="2">
    <source>
        <dbReference type="EMBL" id="WJW65504.1"/>
    </source>
</evidence>
<dbReference type="Proteomes" id="UP001431572">
    <property type="component" value="Chromosome 1"/>
</dbReference>
<name>A0A8T7M3J9_9CHLR</name>
<gene>
    <name evidence="1" type="ORF">HXX08_09625</name>
    <name evidence="2" type="ORF">OZ401_001269</name>
</gene>
<evidence type="ECO:0000313" key="4">
    <source>
        <dbReference type="Proteomes" id="UP001431572"/>
    </source>
</evidence>
<reference evidence="1 3" key="1">
    <citation type="submission" date="2020-06" db="EMBL/GenBank/DDBJ databases">
        <title>Anoxygenic phototrophic Chloroflexota member uses a Type I reaction center.</title>
        <authorList>
            <person name="Tsuji J.M."/>
            <person name="Shaw N.A."/>
            <person name="Nagashima S."/>
            <person name="Venkiteswaran J."/>
            <person name="Schiff S.L."/>
            <person name="Hanada S."/>
            <person name="Tank M."/>
            <person name="Neufeld J.D."/>
        </authorList>
    </citation>
    <scope>NUCLEOTIDE SEQUENCE [LARGE SCALE GENOMIC DNA]</scope>
    <source>
        <strain evidence="1">L227-S17</strain>
    </source>
</reference>
<dbReference type="RefSeq" id="WP_341467388.1">
    <property type="nucleotide sequence ID" value="NZ_CP128399.1"/>
</dbReference>
<accession>A0A8T7M3J9</accession>
<dbReference type="AlphaFoldDB" id="A0A8T7M3J9"/>
<keyword evidence="4" id="KW-1185">Reference proteome</keyword>
<protein>
    <submittedName>
        <fullName evidence="1">Uncharacterized protein</fullName>
    </submittedName>
</protein>
<dbReference type="Proteomes" id="UP000521676">
    <property type="component" value="Unassembled WGS sequence"/>
</dbReference>
<dbReference type="EMBL" id="CP128399">
    <property type="protein sequence ID" value="WJW65504.1"/>
    <property type="molecule type" value="Genomic_DNA"/>
</dbReference>
<evidence type="ECO:0000313" key="1">
    <source>
        <dbReference type="EMBL" id="NWJ46125.1"/>
    </source>
</evidence>